<comment type="caution">
    <text evidence="1">The sequence shown here is derived from an EMBL/GenBank/DDBJ whole genome shotgun (WGS) entry which is preliminary data.</text>
</comment>
<evidence type="ECO:0008006" key="3">
    <source>
        <dbReference type="Google" id="ProtNLM"/>
    </source>
</evidence>
<proteinExistence type="predicted"/>
<organism evidence="1 2">
    <name type="scientific">Deinococcus yavapaiensis KR-236</name>
    <dbReference type="NCBI Taxonomy" id="694435"/>
    <lineage>
        <taxon>Bacteria</taxon>
        <taxon>Thermotogati</taxon>
        <taxon>Deinococcota</taxon>
        <taxon>Deinococci</taxon>
        <taxon>Deinococcales</taxon>
        <taxon>Deinococcaceae</taxon>
        <taxon>Deinococcus</taxon>
    </lineage>
</organism>
<keyword evidence="2" id="KW-1185">Reference proteome</keyword>
<dbReference type="Gene3D" id="2.60.40.10">
    <property type="entry name" value="Immunoglobulins"/>
    <property type="match status" value="1"/>
</dbReference>
<dbReference type="InterPro" id="IPR013783">
    <property type="entry name" value="Ig-like_fold"/>
</dbReference>
<dbReference type="Proteomes" id="UP000248326">
    <property type="component" value="Unassembled WGS sequence"/>
</dbReference>
<dbReference type="AlphaFoldDB" id="A0A318S1M6"/>
<sequence>MNQASPGRSASLALIIALLLGGGFTALAGGREPPASSASTSANAFTVKTTLAGMANTTLPLRVAWVATPSIETYDIRTVQFFIDGKLVSTPQNAPYRFNGPGNFLVTTFLTPGRHTFTATVTALDGRKASETVTANVAAAPQPPAALAGAWERVITKEQFDAAGLDTGNDPVLSTLLGRPWRIIIDSAGLWTIDPMPSGGLLHVNIRGNTLTTLGPIRTGPNDAVFAYGAPLGGDNYCGPVNRDEGAYSWAVTGNQLTLRAVKPACASEEVILTGTWTRVTPTPKR</sequence>
<protein>
    <recommendedName>
        <fullName evidence="3">Ig-like domain-containing protein</fullName>
    </recommendedName>
</protein>
<name>A0A318S1M6_9DEIO</name>
<reference evidence="1 2" key="1">
    <citation type="submission" date="2018-06" db="EMBL/GenBank/DDBJ databases">
        <title>Genomic Encyclopedia of Type Strains, Phase IV (KMG-IV): sequencing the most valuable type-strain genomes for metagenomic binning, comparative biology and taxonomic classification.</title>
        <authorList>
            <person name="Goeker M."/>
        </authorList>
    </citation>
    <scope>NUCLEOTIDE SEQUENCE [LARGE SCALE GENOMIC DNA]</scope>
    <source>
        <strain evidence="1 2">DSM 18048</strain>
    </source>
</reference>
<evidence type="ECO:0000313" key="2">
    <source>
        <dbReference type="Proteomes" id="UP000248326"/>
    </source>
</evidence>
<evidence type="ECO:0000313" key="1">
    <source>
        <dbReference type="EMBL" id="PYE48373.1"/>
    </source>
</evidence>
<gene>
    <name evidence="1" type="ORF">DES52_13016</name>
</gene>
<accession>A0A318S1M6</accession>
<dbReference type="EMBL" id="QJSX01000030">
    <property type="protein sequence ID" value="PYE48373.1"/>
    <property type="molecule type" value="Genomic_DNA"/>
</dbReference>